<organism evidence="2 3">
    <name type="scientific">Candidatus Woesebacteria bacterium RIFCSPHIGHO2_01_FULL_44_21</name>
    <dbReference type="NCBI Taxonomy" id="1802503"/>
    <lineage>
        <taxon>Bacteria</taxon>
        <taxon>Candidatus Woeseibacteriota</taxon>
    </lineage>
</organism>
<dbReference type="EMBL" id="MGGP01000023">
    <property type="protein sequence ID" value="OGM31616.1"/>
    <property type="molecule type" value="Genomic_DNA"/>
</dbReference>
<protein>
    <submittedName>
        <fullName evidence="2">Uncharacterized protein</fullName>
    </submittedName>
</protein>
<accession>A0A1F7YW94</accession>
<evidence type="ECO:0000313" key="2">
    <source>
        <dbReference type="EMBL" id="OGM31616.1"/>
    </source>
</evidence>
<reference evidence="2 3" key="1">
    <citation type="journal article" date="2016" name="Nat. Commun.">
        <title>Thousands of microbial genomes shed light on interconnected biogeochemical processes in an aquifer system.</title>
        <authorList>
            <person name="Anantharaman K."/>
            <person name="Brown C.T."/>
            <person name="Hug L.A."/>
            <person name="Sharon I."/>
            <person name="Castelle C.J."/>
            <person name="Probst A.J."/>
            <person name="Thomas B.C."/>
            <person name="Singh A."/>
            <person name="Wilkins M.J."/>
            <person name="Karaoz U."/>
            <person name="Brodie E.L."/>
            <person name="Williams K.H."/>
            <person name="Hubbard S.S."/>
            <person name="Banfield J.F."/>
        </authorList>
    </citation>
    <scope>NUCLEOTIDE SEQUENCE [LARGE SCALE GENOMIC DNA]</scope>
</reference>
<proteinExistence type="predicted"/>
<feature type="region of interest" description="Disordered" evidence="1">
    <location>
        <begin position="37"/>
        <end position="70"/>
    </location>
</feature>
<dbReference type="Proteomes" id="UP000178870">
    <property type="component" value="Unassembled WGS sequence"/>
</dbReference>
<sequence>MTEAFNPEDHILKTNESRRQFLRSASSAKGIAQRMSERFGPNTTEAPLNGRRIDVGKTYGGSGNDRLPGK</sequence>
<comment type="caution">
    <text evidence="2">The sequence shown here is derived from an EMBL/GenBank/DDBJ whole genome shotgun (WGS) entry which is preliminary data.</text>
</comment>
<name>A0A1F7YW94_9BACT</name>
<dbReference type="AlphaFoldDB" id="A0A1F7YW94"/>
<evidence type="ECO:0000256" key="1">
    <source>
        <dbReference type="SAM" id="MobiDB-lite"/>
    </source>
</evidence>
<gene>
    <name evidence="2" type="ORF">A2803_00450</name>
</gene>
<evidence type="ECO:0000313" key="3">
    <source>
        <dbReference type="Proteomes" id="UP000178870"/>
    </source>
</evidence>